<organism evidence="3 4">
    <name type="scientific">Pseudolabrys taiwanensis</name>
    <dbReference type="NCBI Taxonomy" id="331696"/>
    <lineage>
        <taxon>Bacteria</taxon>
        <taxon>Pseudomonadati</taxon>
        <taxon>Pseudomonadota</taxon>
        <taxon>Alphaproteobacteria</taxon>
        <taxon>Hyphomicrobiales</taxon>
        <taxon>Xanthobacteraceae</taxon>
        <taxon>Pseudolabrys</taxon>
    </lineage>
</organism>
<dbReference type="Gene3D" id="3.40.190.150">
    <property type="entry name" value="Bordetella uptake gene, domain 1"/>
    <property type="match status" value="1"/>
</dbReference>
<keyword evidence="4" id="KW-1185">Reference proteome</keyword>
<dbReference type="SUPFAM" id="SSF53850">
    <property type="entry name" value="Periplasmic binding protein-like II"/>
    <property type="match status" value="1"/>
</dbReference>
<sequence length="323" mass="34132">MLSRLFLIAALLVSAPQFAAAASPYPDHTVRIIVPYAPGGGVDGLARALADNFSRAWNQSVIVENKSGASTMLGGEAVARAPKDGYTLLLTSDTSITSNPFLFKRQPYDPVKDLAPVTQLIDLHQIVVVHPSVPVSTLKELADYAKANPNKLSYGSYGKGSQPDLLFETVKAQTGASILPVPFRGIAPAILATLNGEVQMTLGSPAVVGQHIKAGKMKALAVGKGERLKDFPDIPTLKEAGFANAEPLSWFGLFAPAGTPPDIVAKIQQTAAAALSEPAFKARFIDAAGFEAVGSTPQAFSDFIAKDLEQKRKLIETAKITPE</sequence>
<dbReference type="PIRSF" id="PIRSF017082">
    <property type="entry name" value="YflP"/>
    <property type="match status" value="1"/>
</dbReference>
<evidence type="ECO:0000256" key="2">
    <source>
        <dbReference type="SAM" id="SignalP"/>
    </source>
</evidence>
<dbReference type="EMBL" id="CP031417">
    <property type="protein sequence ID" value="AXK82036.1"/>
    <property type="molecule type" value="Genomic_DNA"/>
</dbReference>
<reference evidence="3 4" key="1">
    <citation type="submission" date="2018-07" db="EMBL/GenBank/DDBJ databases">
        <authorList>
            <person name="Quirk P.G."/>
            <person name="Krulwich T.A."/>
        </authorList>
    </citation>
    <scope>NUCLEOTIDE SEQUENCE [LARGE SCALE GENOMIC DNA]</scope>
    <source>
        <strain evidence="3 4">CC-BB4</strain>
    </source>
</reference>
<dbReference type="OrthoDB" id="7241989at2"/>
<dbReference type="InterPro" id="IPR042100">
    <property type="entry name" value="Bug_dom1"/>
</dbReference>
<accession>A0A345ZYN9</accession>
<dbReference type="KEGG" id="ptaw:DW352_16785"/>
<evidence type="ECO:0000256" key="1">
    <source>
        <dbReference type="ARBA" id="ARBA00006987"/>
    </source>
</evidence>
<dbReference type="Proteomes" id="UP000254889">
    <property type="component" value="Chromosome"/>
</dbReference>
<dbReference type="RefSeq" id="WP_115692415.1">
    <property type="nucleotide sequence ID" value="NZ_CP031417.1"/>
</dbReference>
<protein>
    <submittedName>
        <fullName evidence="3">Tripartite tricarboxylate transporter substrate binding protein</fullName>
    </submittedName>
</protein>
<gene>
    <name evidence="3" type="ORF">DW352_16785</name>
</gene>
<proteinExistence type="inferred from homology"/>
<dbReference type="PANTHER" id="PTHR42928">
    <property type="entry name" value="TRICARBOXYLATE-BINDING PROTEIN"/>
    <property type="match status" value="1"/>
</dbReference>
<keyword evidence="2" id="KW-0732">Signal</keyword>
<comment type="similarity">
    <text evidence="1">Belongs to the UPF0065 (bug) family.</text>
</comment>
<name>A0A345ZYN9_9HYPH</name>
<feature type="signal peptide" evidence="2">
    <location>
        <begin position="1"/>
        <end position="19"/>
    </location>
</feature>
<dbReference type="Pfam" id="PF03401">
    <property type="entry name" value="TctC"/>
    <property type="match status" value="1"/>
</dbReference>
<dbReference type="AlphaFoldDB" id="A0A345ZYN9"/>
<dbReference type="CDD" id="cd07012">
    <property type="entry name" value="PBP2_Bug_TTT"/>
    <property type="match status" value="1"/>
</dbReference>
<dbReference type="PANTHER" id="PTHR42928:SF5">
    <property type="entry name" value="BLR1237 PROTEIN"/>
    <property type="match status" value="1"/>
</dbReference>
<feature type="chain" id="PRO_5016814589" evidence="2">
    <location>
        <begin position="20"/>
        <end position="323"/>
    </location>
</feature>
<dbReference type="Gene3D" id="3.40.190.10">
    <property type="entry name" value="Periplasmic binding protein-like II"/>
    <property type="match status" value="1"/>
</dbReference>
<dbReference type="InterPro" id="IPR005064">
    <property type="entry name" value="BUG"/>
</dbReference>
<evidence type="ECO:0000313" key="4">
    <source>
        <dbReference type="Proteomes" id="UP000254889"/>
    </source>
</evidence>
<evidence type="ECO:0000313" key="3">
    <source>
        <dbReference type="EMBL" id="AXK82036.1"/>
    </source>
</evidence>